<keyword evidence="2" id="KW-1185">Reference proteome</keyword>
<dbReference type="EMBL" id="CM056742">
    <property type="protein sequence ID" value="KAJ8677312.1"/>
    <property type="molecule type" value="Genomic_DNA"/>
</dbReference>
<proteinExistence type="predicted"/>
<organism evidence="1 2">
    <name type="scientific">Eretmocerus hayati</name>
    <dbReference type="NCBI Taxonomy" id="131215"/>
    <lineage>
        <taxon>Eukaryota</taxon>
        <taxon>Metazoa</taxon>
        <taxon>Ecdysozoa</taxon>
        <taxon>Arthropoda</taxon>
        <taxon>Hexapoda</taxon>
        <taxon>Insecta</taxon>
        <taxon>Pterygota</taxon>
        <taxon>Neoptera</taxon>
        <taxon>Endopterygota</taxon>
        <taxon>Hymenoptera</taxon>
        <taxon>Apocrita</taxon>
        <taxon>Proctotrupomorpha</taxon>
        <taxon>Chalcidoidea</taxon>
        <taxon>Aphelinidae</taxon>
        <taxon>Aphelininae</taxon>
        <taxon>Eretmocerus</taxon>
    </lineage>
</organism>
<comment type="caution">
    <text evidence="1">The sequence shown here is derived from an EMBL/GenBank/DDBJ whole genome shotgun (WGS) entry which is preliminary data.</text>
</comment>
<protein>
    <submittedName>
        <fullName evidence="1">Uncharacterized protein</fullName>
    </submittedName>
</protein>
<evidence type="ECO:0000313" key="1">
    <source>
        <dbReference type="EMBL" id="KAJ8677312.1"/>
    </source>
</evidence>
<name>A0ACC2P1Q6_9HYME</name>
<dbReference type="Proteomes" id="UP001239111">
    <property type="component" value="Chromosome 2"/>
</dbReference>
<accession>A0ACC2P1Q6</accession>
<reference evidence="1" key="1">
    <citation type="submission" date="2023-04" db="EMBL/GenBank/DDBJ databases">
        <title>A chromosome-level genome assembly of the parasitoid wasp Eretmocerus hayati.</title>
        <authorList>
            <person name="Zhong Y."/>
            <person name="Liu S."/>
            <person name="Liu Y."/>
        </authorList>
    </citation>
    <scope>NUCLEOTIDE SEQUENCE</scope>
    <source>
        <strain evidence="1">ZJU_SS_LIU_2023</strain>
    </source>
</reference>
<gene>
    <name evidence="1" type="ORF">QAD02_013099</name>
</gene>
<sequence length="362" mass="42014">MWEIDEIDEFDYFDEIEDLLDTDEILMLYRLPKRYVRDFQNPYEWYRPKEFENRYRFSKDVVLHIILPLIRDRLENQNNRGLPVSPELKMTIALRFFATGDFQTVIGDLRGFSQSTVCRVVHKVSVALADLLHEFVRFPETEREDKVNTQLFYNIAYLAGVSALLDATHIETISPGVDIGEIFRNRKGYYSINVLAAVDPRGKFLYFDVRHPGSTHDSTCLDRSALRVLFPQHRVKGLLVADKGFPCETWLLAPYKGRRLTPVQKRHSRSFNKTRNGVETNFGRWKKKFPCLATILLNHIDNTIAIICATAVLWNIYTDSKFPNDDKIENSVIEEESINDVVPAPGMSGLAYRAAYVRRYFA</sequence>
<evidence type="ECO:0000313" key="2">
    <source>
        <dbReference type="Proteomes" id="UP001239111"/>
    </source>
</evidence>